<accession>A0A371EMI4</accession>
<dbReference type="OrthoDB" id="43744at2759"/>
<dbReference type="Gene3D" id="2.120.10.30">
    <property type="entry name" value="TolB, C-terminal domain"/>
    <property type="match status" value="1"/>
</dbReference>
<evidence type="ECO:0000313" key="1">
    <source>
        <dbReference type="EMBL" id="RDX67260.1"/>
    </source>
</evidence>
<dbReference type="InterPro" id="IPR011042">
    <property type="entry name" value="6-blade_b-propeller_TolB-like"/>
</dbReference>
<dbReference type="PANTHER" id="PTHR32161">
    <property type="entry name" value="DPP6 N-TERMINAL DOMAIN-LIKE PROTEIN"/>
    <property type="match status" value="1"/>
</dbReference>
<evidence type="ECO:0000313" key="2">
    <source>
        <dbReference type="Proteomes" id="UP000257109"/>
    </source>
</evidence>
<dbReference type="Proteomes" id="UP000257109">
    <property type="component" value="Unassembled WGS sequence"/>
</dbReference>
<protein>
    <submittedName>
        <fullName evidence="1">Uncharacterized protein</fullName>
    </submittedName>
</protein>
<dbReference type="AlphaFoldDB" id="A0A371EMI4"/>
<dbReference type="PANTHER" id="PTHR32161:SF8">
    <property type="entry name" value="DPP6 N-TERMINAL DOMAIN-LIKE PROTEIN"/>
    <property type="match status" value="1"/>
</dbReference>
<comment type="caution">
    <text evidence="1">The sequence shown here is derived from an EMBL/GenBank/DDBJ whole genome shotgun (WGS) entry which is preliminary data.</text>
</comment>
<dbReference type="STRING" id="157652.A0A371EMI4"/>
<organism evidence="1 2">
    <name type="scientific">Mucuna pruriens</name>
    <name type="common">Velvet bean</name>
    <name type="synonym">Dolichos pruriens</name>
    <dbReference type="NCBI Taxonomy" id="157652"/>
    <lineage>
        <taxon>Eukaryota</taxon>
        <taxon>Viridiplantae</taxon>
        <taxon>Streptophyta</taxon>
        <taxon>Embryophyta</taxon>
        <taxon>Tracheophyta</taxon>
        <taxon>Spermatophyta</taxon>
        <taxon>Magnoliopsida</taxon>
        <taxon>eudicotyledons</taxon>
        <taxon>Gunneridae</taxon>
        <taxon>Pentapetalae</taxon>
        <taxon>rosids</taxon>
        <taxon>fabids</taxon>
        <taxon>Fabales</taxon>
        <taxon>Fabaceae</taxon>
        <taxon>Papilionoideae</taxon>
        <taxon>50 kb inversion clade</taxon>
        <taxon>NPAAA clade</taxon>
        <taxon>indigoferoid/millettioid clade</taxon>
        <taxon>Phaseoleae</taxon>
        <taxon>Mucuna</taxon>
    </lineage>
</organism>
<proteinExistence type="predicted"/>
<dbReference type="EMBL" id="QJKJ01013077">
    <property type="protein sequence ID" value="RDX67260.1"/>
    <property type="molecule type" value="Genomic_DNA"/>
</dbReference>
<keyword evidence="2" id="KW-1185">Reference proteome</keyword>
<name>A0A371EMI4_MUCPR</name>
<feature type="non-terminal residue" evidence="1">
    <location>
        <position position="1"/>
    </location>
</feature>
<gene>
    <name evidence="1" type="ORF">CR513_53887</name>
</gene>
<reference evidence="1" key="1">
    <citation type="submission" date="2018-05" db="EMBL/GenBank/DDBJ databases">
        <title>Draft genome of Mucuna pruriens seed.</title>
        <authorList>
            <person name="Nnadi N.E."/>
            <person name="Vos R."/>
            <person name="Hasami M.H."/>
            <person name="Devisetty U.K."/>
            <person name="Aguiy J.C."/>
        </authorList>
    </citation>
    <scope>NUCLEOTIDE SEQUENCE [LARGE SCALE GENOMIC DNA]</scope>
    <source>
        <strain evidence="1">JCA_2017</strain>
    </source>
</reference>
<sequence length="115" mass="12821">MCKMVYLSDILGEVFVKVQGAIIFIQIDISLAFWQGASMILSTKQCSRVLGALGTMGQAMRGLRRLIEGPWTDTICNWSLDGEWISFASDQHNPGSGSFELYLIHPNRTGLRKLI</sequence>